<name>A0A9P3PLF8_LYOSH</name>
<feature type="compositionally biased region" description="Basic and acidic residues" evidence="1">
    <location>
        <begin position="36"/>
        <end position="52"/>
    </location>
</feature>
<accession>A0A9P3PLF8</accession>
<dbReference type="AlphaFoldDB" id="A0A9P3PLF8"/>
<gene>
    <name evidence="2" type="ORF">LshimejAT787_0411490</name>
</gene>
<feature type="region of interest" description="Disordered" evidence="1">
    <location>
        <begin position="75"/>
        <end position="97"/>
    </location>
</feature>
<feature type="compositionally biased region" description="Basic and acidic residues" evidence="1">
    <location>
        <begin position="77"/>
        <end position="96"/>
    </location>
</feature>
<evidence type="ECO:0000256" key="1">
    <source>
        <dbReference type="SAM" id="MobiDB-lite"/>
    </source>
</evidence>
<evidence type="ECO:0000313" key="2">
    <source>
        <dbReference type="EMBL" id="GLB38098.1"/>
    </source>
</evidence>
<keyword evidence="3" id="KW-1185">Reference proteome</keyword>
<sequence length="119" mass="13646">MLRAPSPPEIACNQTGWVVQELPAMATPEMGLQLTEVERSGRKSRPGRRDPRTMSNRRRKKWTRSYILEAVAAPNLRGEEEREGRQRRERTCRTERSSLTSDFCWLIAYGSLNCPPTAV</sequence>
<protein>
    <submittedName>
        <fullName evidence="2">Uncharacterized protein</fullName>
    </submittedName>
</protein>
<proteinExistence type="predicted"/>
<dbReference type="Proteomes" id="UP001063166">
    <property type="component" value="Unassembled WGS sequence"/>
</dbReference>
<comment type="caution">
    <text evidence="2">The sequence shown here is derived from an EMBL/GenBank/DDBJ whole genome shotgun (WGS) entry which is preliminary data.</text>
</comment>
<organism evidence="2 3">
    <name type="scientific">Lyophyllum shimeji</name>
    <name type="common">Hon-shimeji</name>
    <name type="synonym">Tricholoma shimeji</name>
    <dbReference type="NCBI Taxonomy" id="47721"/>
    <lineage>
        <taxon>Eukaryota</taxon>
        <taxon>Fungi</taxon>
        <taxon>Dikarya</taxon>
        <taxon>Basidiomycota</taxon>
        <taxon>Agaricomycotina</taxon>
        <taxon>Agaricomycetes</taxon>
        <taxon>Agaricomycetidae</taxon>
        <taxon>Agaricales</taxon>
        <taxon>Tricholomatineae</taxon>
        <taxon>Lyophyllaceae</taxon>
        <taxon>Lyophyllum</taxon>
    </lineage>
</organism>
<feature type="region of interest" description="Disordered" evidence="1">
    <location>
        <begin position="34"/>
        <end position="61"/>
    </location>
</feature>
<evidence type="ECO:0000313" key="3">
    <source>
        <dbReference type="Proteomes" id="UP001063166"/>
    </source>
</evidence>
<reference evidence="2" key="1">
    <citation type="submission" date="2022-07" db="EMBL/GenBank/DDBJ databases">
        <title>The genome of Lyophyllum shimeji provides insight into the initial evolution of ectomycorrhizal fungal genome.</title>
        <authorList>
            <person name="Kobayashi Y."/>
            <person name="Shibata T."/>
            <person name="Hirakawa H."/>
            <person name="Shigenobu S."/>
            <person name="Nishiyama T."/>
            <person name="Yamada A."/>
            <person name="Hasebe M."/>
            <person name="Kawaguchi M."/>
        </authorList>
    </citation>
    <scope>NUCLEOTIDE SEQUENCE</scope>
    <source>
        <strain evidence="2">AT787</strain>
    </source>
</reference>
<dbReference type="EMBL" id="BRPK01000004">
    <property type="protein sequence ID" value="GLB38098.1"/>
    <property type="molecule type" value="Genomic_DNA"/>
</dbReference>